<accession>A6IBJ4</accession>
<dbReference type="EMBL" id="CH473957">
    <property type="protein sequence ID" value="EDL91462.1"/>
    <property type="molecule type" value="Genomic_DNA"/>
</dbReference>
<sequence length="38" mass="4410">MESATHGLRDRKRIKSTLTNWIGFHSNILNAVILQLKF</sequence>
<organism evidence="1 2">
    <name type="scientific">Rattus norvegicus</name>
    <name type="common">Rat</name>
    <dbReference type="NCBI Taxonomy" id="10116"/>
    <lineage>
        <taxon>Eukaryota</taxon>
        <taxon>Metazoa</taxon>
        <taxon>Chordata</taxon>
        <taxon>Craniata</taxon>
        <taxon>Vertebrata</taxon>
        <taxon>Euteleostomi</taxon>
        <taxon>Mammalia</taxon>
        <taxon>Eutheria</taxon>
        <taxon>Euarchontoglires</taxon>
        <taxon>Glires</taxon>
        <taxon>Rodentia</taxon>
        <taxon>Myomorpha</taxon>
        <taxon>Muroidea</taxon>
        <taxon>Muridae</taxon>
        <taxon>Murinae</taxon>
        <taxon>Rattus</taxon>
    </lineage>
</organism>
<evidence type="ECO:0000313" key="1">
    <source>
        <dbReference type="EMBL" id="EDL91462.1"/>
    </source>
</evidence>
<dbReference type="AlphaFoldDB" id="A6IBJ4"/>
<proteinExistence type="predicted"/>
<dbReference type="Proteomes" id="UP000234681">
    <property type="component" value="Chromosome 4"/>
</dbReference>
<reference evidence="2" key="1">
    <citation type="submission" date="2005-09" db="EMBL/GenBank/DDBJ databases">
        <authorList>
            <person name="Mural R.J."/>
            <person name="Li P.W."/>
            <person name="Adams M.D."/>
            <person name="Amanatides P.G."/>
            <person name="Baden-Tillson H."/>
            <person name="Barnstead M."/>
            <person name="Chin S.H."/>
            <person name="Dew I."/>
            <person name="Evans C.A."/>
            <person name="Ferriera S."/>
            <person name="Flanigan M."/>
            <person name="Fosler C."/>
            <person name="Glodek A."/>
            <person name="Gu Z."/>
            <person name="Holt R.A."/>
            <person name="Jennings D."/>
            <person name="Kraft C.L."/>
            <person name="Lu F."/>
            <person name="Nguyen T."/>
            <person name="Nusskern D.R."/>
            <person name="Pfannkoch C.M."/>
            <person name="Sitter C."/>
            <person name="Sutton G.G."/>
            <person name="Venter J.C."/>
            <person name="Wang Z."/>
            <person name="Woodage T."/>
            <person name="Zheng X.H."/>
            <person name="Zhong F."/>
        </authorList>
    </citation>
    <scope>NUCLEOTIDE SEQUENCE [LARGE SCALE GENOMIC DNA]</scope>
    <source>
        <strain>BN</strain>
        <strain evidence="2">Sprague-Dawley</strain>
    </source>
</reference>
<protein>
    <submittedName>
        <fullName evidence="1">RCG56016</fullName>
    </submittedName>
</protein>
<gene>
    <name evidence="1" type="ORF">rCG_56016</name>
</gene>
<name>A6IBJ4_RAT</name>
<evidence type="ECO:0000313" key="2">
    <source>
        <dbReference type="Proteomes" id="UP000234681"/>
    </source>
</evidence>